<feature type="transmembrane region" description="Helical" evidence="1">
    <location>
        <begin position="44"/>
        <end position="64"/>
    </location>
</feature>
<reference evidence="2 3" key="1">
    <citation type="submission" date="2018-09" db="EMBL/GenBank/DDBJ databases">
        <title>Metagenome Assembled Genomes from an Advanced Water Purification Facility.</title>
        <authorList>
            <person name="Stamps B.W."/>
            <person name="Spear J.R."/>
        </authorList>
    </citation>
    <scope>NUCLEOTIDE SEQUENCE [LARGE SCALE GENOMIC DNA]</scope>
    <source>
        <strain evidence="2">Bin_29_2</strain>
    </source>
</reference>
<name>A0A5C7XZJ6_9MYCO</name>
<dbReference type="AlphaFoldDB" id="A0A5C7XZJ6"/>
<proteinExistence type="predicted"/>
<evidence type="ECO:0000313" key="2">
    <source>
        <dbReference type="EMBL" id="TXI54696.1"/>
    </source>
</evidence>
<keyword evidence="1" id="KW-0812">Transmembrane</keyword>
<comment type="caution">
    <text evidence="2">The sequence shown here is derived from an EMBL/GenBank/DDBJ whole genome shotgun (WGS) entry which is preliminary data.</text>
</comment>
<organism evidence="2 3">
    <name type="scientific">Mycolicibacter arupensis</name>
    <dbReference type="NCBI Taxonomy" id="342002"/>
    <lineage>
        <taxon>Bacteria</taxon>
        <taxon>Bacillati</taxon>
        <taxon>Actinomycetota</taxon>
        <taxon>Actinomycetes</taxon>
        <taxon>Mycobacteriales</taxon>
        <taxon>Mycobacteriaceae</taxon>
        <taxon>Mycolicibacter</taxon>
    </lineage>
</organism>
<evidence type="ECO:0000313" key="3">
    <source>
        <dbReference type="Proteomes" id="UP000321797"/>
    </source>
</evidence>
<sequence>MYDLGLYLGALLFAVMGVGALVVPDRVTEQFDVPTLTIAGRNEVRAVYGGFGIAMAAMLIVASTSMDLRLGVGLTIGVALIGMAVGRLVSAVIDRSLPSRPLMYLVVELVAAGVILYGASGG</sequence>
<dbReference type="Proteomes" id="UP000321797">
    <property type="component" value="Unassembled WGS sequence"/>
</dbReference>
<keyword evidence="1" id="KW-0472">Membrane</keyword>
<protein>
    <submittedName>
        <fullName evidence="2">DUF4345 domain-containing protein</fullName>
    </submittedName>
</protein>
<feature type="transmembrane region" description="Helical" evidence="1">
    <location>
        <begin position="6"/>
        <end position="23"/>
    </location>
</feature>
<gene>
    <name evidence="2" type="ORF">E6Q54_13950</name>
</gene>
<feature type="transmembrane region" description="Helical" evidence="1">
    <location>
        <begin position="102"/>
        <end position="120"/>
    </location>
</feature>
<accession>A0A5C7XZJ6</accession>
<dbReference type="Pfam" id="PF14248">
    <property type="entry name" value="DUF4345"/>
    <property type="match status" value="1"/>
</dbReference>
<keyword evidence="1" id="KW-1133">Transmembrane helix</keyword>
<evidence type="ECO:0000256" key="1">
    <source>
        <dbReference type="SAM" id="Phobius"/>
    </source>
</evidence>
<feature type="transmembrane region" description="Helical" evidence="1">
    <location>
        <begin position="70"/>
        <end position="90"/>
    </location>
</feature>
<dbReference type="RefSeq" id="WP_276761363.1">
    <property type="nucleotide sequence ID" value="NZ_SSGD01000081.1"/>
</dbReference>
<dbReference type="InterPro" id="IPR025597">
    <property type="entry name" value="DUF4345"/>
</dbReference>
<dbReference type="EMBL" id="SSGD01000081">
    <property type="protein sequence ID" value="TXI54696.1"/>
    <property type="molecule type" value="Genomic_DNA"/>
</dbReference>